<name>A0A0E0LZ55_ORYPU</name>
<dbReference type="EnsemblPlants" id="OPUNC09G02950.1">
    <property type="protein sequence ID" value="OPUNC09G02950.1"/>
    <property type="gene ID" value="OPUNC09G02950"/>
</dbReference>
<sequence length="127" mass="14923">MATVMCRMLRQWQKRQGDGDDLLPDSGLPRERMGRLKDHLRMFSCARNCTEAHPGKRIRWRRRLAGVEEDDADLPDDGALARFLWTSYSWIHGGTVRAAAWLETDWVNGSGEMSRWRRSGHRERRRE</sequence>
<dbReference type="HOGENOM" id="CLU_1974144_0_0_1"/>
<dbReference type="Gramene" id="OPUNC09G02950.1">
    <property type="protein sequence ID" value="OPUNC09G02950.1"/>
    <property type="gene ID" value="OPUNC09G02950"/>
</dbReference>
<dbReference type="Proteomes" id="UP000026962">
    <property type="component" value="Chromosome 9"/>
</dbReference>
<protein>
    <submittedName>
        <fullName evidence="1">Uncharacterized protein</fullName>
    </submittedName>
</protein>
<evidence type="ECO:0000313" key="1">
    <source>
        <dbReference type="EnsemblPlants" id="OPUNC09G02950.1"/>
    </source>
</evidence>
<proteinExistence type="predicted"/>
<dbReference type="AlphaFoldDB" id="A0A0E0LZ55"/>
<keyword evidence="2" id="KW-1185">Reference proteome</keyword>
<reference evidence="1" key="1">
    <citation type="submission" date="2015-04" db="UniProtKB">
        <authorList>
            <consortium name="EnsemblPlants"/>
        </authorList>
    </citation>
    <scope>IDENTIFICATION</scope>
</reference>
<evidence type="ECO:0000313" key="2">
    <source>
        <dbReference type="Proteomes" id="UP000026962"/>
    </source>
</evidence>
<reference evidence="1" key="2">
    <citation type="submission" date="2018-05" db="EMBL/GenBank/DDBJ databases">
        <title>OpunRS2 (Oryza punctata Reference Sequence Version 2).</title>
        <authorList>
            <person name="Zhang J."/>
            <person name="Kudrna D."/>
            <person name="Lee S."/>
            <person name="Talag J."/>
            <person name="Welchert J."/>
            <person name="Wing R.A."/>
        </authorList>
    </citation>
    <scope>NUCLEOTIDE SEQUENCE [LARGE SCALE GENOMIC DNA]</scope>
</reference>
<accession>A0A0E0LZ55</accession>
<organism evidence="1">
    <name type="scientific">Oryza punctata</name>
    <name type="common">Red rice</name>
    <dbReference type="NCBI Taxonomy" id="4537"/>
    <lineage>
        <taxon>Eukaryota</taxon>
        <taxon>Viridiplantae</taxon>
        <taxon>Streptophyta</taxon>
        <taxon>Embryophyta</taxon>
        <taxon>Tracheophyta</taxon>
        <taxon>Spermatophyta</taxon>
        <taxon>Magnoliopsida</taxon>
        <taxon>Liliopsida</taxon>
        <taxon>Poales</taxon>
        <taxon>Poaceae</taxon>
        <taxon>BOP clade</taxon>
        <taxon>Oryzoideae</taxon>
        <taxon>Oryzeae</taxon>
        <taxon>Oryzinae</taxon>
        <taxon>Oryza</taxon>
    </lineage>
</organism>